<evidence type="ECO:0000256" key="2">
    <source>
        <dbReference type="ARBA" id="ARBA00022723"/>
    </source>
</evidence>
<dbReference type="GO" id="GO:0016102">
    <property type="term" value="P:diterpenoid biosynthetic process"/>
    <property type="evidence" value="ECO:0007669"/>
    <property type="project" value="InterPro"/>
</dbReference>
<dbReference type="InterPro" id="IPR036965">
    <property type="entry name" value="Terpene_synth_N_sf"/>
</dbReference>
<evidence type="ECO:0000256" key="1">
    <source>
        <dbReference type="ARBA" id="ARBA00001946"/>
    </source>
</evidence>
<name>A0AAP0JIC0_9MAGN</name>
<dbReference type="SUPFAM" id="SSF48576">
    <property type="entry name" value="Terpenoid synthases"/>
    <property type="match status" value="1"/>
</dbReference>
<dbReference type="PANTHER" id="PTHR31225:SF0">
    <property type="entry name" value="S-(+)-LINALOOL SYNTHASE, CHLOROPLASTIC"/>
    <property type="match status" value="1"/>
</dbReference>
<feature type="domain" description="Terpene synthase N-terminal" evidence="5">
    <location>
        <begin position="62"/>
        <end position="214"/>
    </location>
</feature>
<evidence type="ECO:0000256" key="3">
    <source>
        <dbReference type="ARBA" id="ARBA00022842"/>
    </source>
</evidence>
<evidence type="ECO:0000259" key="6">
    <source>
        <dbReference type="Pfam" id="PF03936"/>
    </source>
</evidence>
<keyword evidence="2" id="KW-0479">Metal-binding</keyword>
<organism evidence="7 8">
    <name type="scientific">Stephania cephalantha</name>
    <dbReference type="NCBI Taxonomy" id="152367"/>
    <lineage>
        <taxon>Eukaryota</taxon>
        <taxon>Viridiplantae</taxon>
        <taxon>Streptophyta</taxon>
        <taxon>Embryophyta</taxon>
        <taxon>Tracheophyta</taxon>
        <taxon>Spermatophyta</taxon>
        <taxon>Magnoliopsida</taxon>
        <taxon>Ranunculales</taxon>
        <taxon>Menispermaceae</taxon>
        <taxon>Menispermoideae</taxon>
        <taxon>Cissampelideae</taxon>
        <taxon>Stephania</taxon>
    </lineage>
</organism>
<dbReference type="SFLD" id="SFLDG01019">
    <property type="entry name" value="Terpene_Cyclase_Like_1_C_Termi"/>
    <property type="match status" value="1"/>
</dbReference>
<reference evidence="7 8" key="1">
    <citation type="submission" date="2024-01" db="EMBL/GenBank/DDBJ databases">
        <title>Genome assemblies of Stephania.</title>
        <authorList>
            <person name="Yang L."/>
        </authorList>
    </citation>
    <scope>NUCLEOTIDE SEQUENCE [LARGE SCALE GENOMIC DNA]</scope>
    <source>
        <strain evidence="7">JXDWG</strain>
        <tissue evidence="7">Leaf</tissue>
    </source>
</reference>
<dbReference type="CDD" id="cd00684">
    <property type="entry name" value="Terpene_cyclase_plant_C1"/>
    <property type="match status" value="1"/>
</dbReference>
<evidence type="ECO:0000256" key="4">
    <source>
        <dbReference type="ARBA" id="ARBA00023239"/>
    </source>
</evidence>
<dbReference type="InterPro" id="IPR044814">
    <property type="entry name" value="Terpene_cyclase_plant_C1"/>
</dbReference>
<accession>A0AAP0JIC0</accession>
<dbReference type="GO" id="GO:0000287">
    <property type="term" value="F:magnesium ion binding"/>
    <property type="evidence" value="ECO:0007669"/>
    <property type="project" value="InterPro"/>
</dbReference>
<comment type="cofactor">
    <cofactor evidence="1">
        <name>Mg(2+)</name>
        <dbReference type="ChEBI" id="CHEBI:18420"/>
    </cofactor>
</comment>
<dbReference type="InterPro" id="IPR001906">
    <property type="entry name" value="Terpene_synth_N"/>
</dbReference>
<dbReference type="AlphaFoldDB" id="A0AAP0JIC0"/>
<dbReference type="PANTHER" id="PTHR31225">
    <property type="entry name" value="OS04G0344100 PROTEIN-RELATED"/>
    <property type="match status" value="1"/>
</dbReference>
<dbReference type="InterPro" id="IPR008930">
    <property type="entry name" value="Terpenoid_cyclase/PrenylTrfase"/>
</dbReference>
<evidence type="ECO:0000313" key="7">
    <source>
        <dbReference type="EMBL" id="KAK9133638.1"/>
    </source>
</evidence>
<dbReference type="EMBL" id="JBBNAG010000005">
    <property type="protein sequence ID" value="KAK9133638.1"/>
    <property type="molecule type" value="Genomic_DNA"/>
</dbReference>
<dbReference type="InterPro" id="IPR034741">
    <property type="entry name" value="Terpene_cyclase-like_1_C"/>
</dbReference>
<dbReference type="Pfam" id="PF01397">
    <property type="entry name" value="Terpene_synth"/>
    <property type="match status" value="1"/>
</dbReference>
<gene>
    <name evidence="7" type="ORF">Scep_013166</name>
</gene>
<dbReference type="Gene3D" id="1.10.600.10">
    <property type="entry name" value="Farnesyl Diphosphate Synthase"/>
    <property type="match status" value="1"/>
</dbReference>
<dbReference type="Proteomes" id="UP001419268">
    <property type="component" value="Unassembled WGS sequence"/>
</dbReference>
<dbReference type="SUPFAM" id="SSF48239">
    <property type="entry name" value="Terpenoid cyclases/Protein prenyltransferases"/>
    <property type="match status" value="1"/>
</dbReference>
<proteinExistence type="predicted"/>
<dbReference type="Pfam" id="PF03936">
    <property type="entry name" value="Terpene_synth_C"/>
    <property type="match status" value="1"/>
</dbReference>
<keyword evidence="3" id="KW-0460">Magnesium</keyword>
<comment type="caution">
    <text evidence="7">The sequence shown here is derived from an EMBL/GenBank/DDBJ whole genome shotgun (WGS) entry which is preliminary data.</text>
</comment>
<dbReference type="InterPro" id="IPR050148">
    <property type="entry name" value="Terpene_synthase-like"/>
</dbReference>
<dbReference type="Gene3D" id="1.50.10.130">
    <property type="entry name" value="Terpene synthase, N-terminal domain"/>
    <property type="match status" value="1"/>
</dbReference>
<feature type="domain" description="Terpene synthase metal-binding" evidence="6">
    <location>
        <begin position="277"/>
        <end position="515"/>
    </location>
</feature>
<protein>
    <submittedName>
        <fullName evidence="7">Uncharacterized protein</fullName>
    </submittedName>
</protein>
<sequence>MAFSNVNNNFAHSLHSLIHVRAVGAENIVEDSFVSLPRNQTIRNIGHNLVAKPPKEYFPVGHKEKVNKISQALRNAVTPMDSLITIDTLQRLSIDYHFEEEIQEALTREYGRIKAYNGREVDCDLFHASLRFRLLRQEGYPVLSDVFKLFTDDKGKFRLQLGKDIRGMMSLYEAAQFGVQGEEILEEANAFTRAQLCASVAEHGDIQKGLSKMVMDTIAHPYNKTLPRFVTKQNIKTFDYGSINNGLLIEELAKEDFGIVRSLYRTEISQISKWWSDLGLSKELKFARDQPVKWYMWSVATFADPRHSKQRIELTKPISLIYVMDDIFDVYGTLDELVLFTDAINKWDLKAMETLPHQMKLVYRAVYDTTNEISHKVLGKHGWDPSNSLRKAWISLCNAFLVEAKWFASGYVPNAEEYLKNGIISSGVHVVFAHTFFLLGEGITKESIQLIDQTPSQVSSVAAILRLWDDLGSAEDENQEGYDGSYIECYMKDNRSCTLEGAREHVVGLISNEWKRLNKEYCFSPNHLPKSFIKATFNFARMVSLMYNYDNKQRLPSLEKYVNSMLYN</sequence>
<dbReference type="FunFam" id="1.10.600.10:FF:000007">
    <property type="entry name" value="Isoprene synthase, chloroplastic"/>
    <property type="match status" value="1"/>
</dbReference>
<keyword evidence="4" id="KW-0456">Lyase</keyword>
<dbReference type="InterPro" id="IPR008949">
    <property type="entry name" value="Isoprenoid_synthase_dom_sf"/>
</dbReference>
<evidence type="ECO:0000259" key="5">
    <source>
        <dbReference type="Pfam" id="PF01397"/>
    </source>
</evidence>
<evidence type="ECO:0000313" key="8">
    <source>
        <dbReference type="Proteomes" id="UP001419268"/>
    </source>
</evidence>
<dbReference type="SFLD" id="SFLDS00005">
    <property type="entry name" value="Isoprenoid_Synthase_Type_I"/>
    <property type="match status" value="1"/>
</dbReference>
<keyword evidence="8" id="KW-1185">Reference proteome</keyword>
<dbReference type="InterPro" id="IPR005630">
    <property type="entry name" value="Terpene_synthase_metal-bd"/>
</dbReference>
<dbReference type="GO" id="GO:0010333">
    <property type="term" value="F:terpene synthase activity"/>
    <property type="evidence" value="ECO:0007669"/>
    <property type="project" value="InterPro"/>
</dbReference>